<keyword evidence="3" id="KW-1185">Reference proteome</keyword>
<name>A0A1B8A4N1_FUSPO</name>
<feature type="region of interest" description="Disordered" evidence="1">
    <location>
        <begin position="160"/>
        <end position="249"/>
    </location>
</feature>
<dbReference type="AlphaFoldDB" id="A0A1B8A4N1"/>
<gene>
    <name evidence="2" type="ORF">FPOA_13699</name>
</gene>
<dbReference type="EMBL" id="LYXU01000156">
    <property type="protein sequence ID" value="OBS15427.1"/>
    <property type="molecule type" value="Genomic_DNA"/>
</dbReference>
<comment type="caution">
    <text evidence="2">The sequence shown here is derived from an EMBL/GenBank/DDBJ whole genome shotgun (WGS) entry which is preliminary data.</text>
</comment>
<accession>A0A1B8A4N1</accession>
<dbReference type="Proteomes" id="UP000091967">
    <property type="component" value="Unassembled WGS sequence"/>
</dbReference>
<reference evidence="2 3" key="1">
    <citation type="submission" date="2016-06" db="EMBL/GenBank/DDBJ databases">
        <title>Living apart together: crosstalk between the core and supernumerary genomes in a fungal plant pathogen.</title>
        <authorList>
            <person name="Vanheule A."/>
            <person name="Audenaert K."/>
            <person name="Warris S."/>
            <person name="Van De Geest H."/>
            <person name="Schijlen E."/>
            <person name="Hofte M."/>
            <person name="De Saeger S."/>
            <person name="Haesaert G."/>
            <person name="Waalwijk C."/>
            <person name="Van Der Lee T."/>
        </authorList>
    </citation>
    <scope>NUCLEOTIDE SEQUENCE [LARGE SCALE GENOMIC DNA]</scope>
    <source>
        <strain evidence="2 3">2516</strain>
    </source>
</reference>
<evidence type="ECO:0000313" key="3">
    <source>
        <dbReference type="Proteomes" id="UP000091967"/>
    </source>
</evidence>
<feature type="region of interest" description="Disordered" evidence="1">
    <location>
        <begin position="19"/>
        <end position="47"/>
    </location>
</feature>
<organism evidence="2 3">
    <name type="scientific">Fusarium poae</name>
    <dbReference type="NCBI Taxonomy" id="36050"/>
    <lineage>
        <taxon>Eukaryota</taxon>
        <taxon>Fungi</taxon>
        <taxon>Dikarya</taxon>
        <taxon>Ascomycota</taxon>
        <taxon>Pezizomycotina</taxon>
        <taxon>Sordariomycetes</taxon>
        <taxon>Hypocreomycetidae</taxon>
        <taxon>Hypocreales</taxon>
        <taxon>Nectriaceae</taxon>
        <taxon>Fusarium</taxon>
    </lineage>
</organism>
<protein>
    <submittedName>
        <fullName evidence="2">Uncharacterized protein</fullName>
    </submittedName>
</protein>
<evidence type="ECO:0000313" key="2">
    <source>
        <dbReference type="EMBL" id="OBS15427.1"/>
    </source>
</evidence>
<proteinExistence type="predicted"/>
<feature type="non-terminal residue" evidence="2">
    <location>
        <position position="1"/>
    </location>
</feature>
<feature type="compositionally biased region" description="Polar residues" evidence="1">
    <location>
        <begin position="231"/>
        <end position="249"/>
    </location>
</feature>
<sequence length="249" mass="27346">ATTDQETGIILLALLPKASSPSPTRCRRLEQASSKYQRPRRRLSPGAGSYKRCVKKRIEEFYLNTLQGNDNESNNDNVDLLLRSLLSDGQQMKELETEHEVTRAKKQELQDKVAESVGKRIVADLIDILGLTTVQNLVPAVLSPPEGTISATKDYVDGASLPAPDDMDAPPATTGLTTRSRTYGARNNGVRRKMTPSIGPSMPEGDSSLKRKRQAGDCDEQDIKQEKKTPRISTRQTPSLAGKNNTDSQ</sequence>
<evidence type="ECO:0000256" key="1">
    <source>
        <dbReference type="SAM" id="MobiDB-lite"/>
    </source>
</evidence>